<dbReference type="EMBL" id="LAZR01000298">
    <property type="protein sequence ID" value="KKN76196.1"/>
    <property type="molecule type" value="Genomic_DNA"/>
</dbReference>
<comment type="caution">
    <text evidence="1">The sequence shown here is derived from an EMBL/GenBank/DDBJ whole genome shotgun (WGS) entry which is preliminary data.</text>
</comment>
<accession>A0A0F9VRS9</accession>
<protein>
    <submittedName>
        <fullName evidence="1">Uncharacterized protein</fullName>
    </submittedName>
</protein>
<proteinExistence type="predicted"/>
<organism evidence="1">
    <name type="scientific">marine sediment metagenome</name>
    <dbReference type="NCBI Taxonomy" id="412755"/>
    <lineage>
        <taxon>unclassified sequences</taxon>
        <taxon>metagenomes</taxon>
        <taxon>ecological metagenomes</taxon>
    </lineage>
</organism>
<evidence type="ECO:0000313" key="1">
    <source>
        <dbReference type="EMBL" id="KKN76196.1"/>
    </source>
</evidence>
<dbReference type="InterPro" id="IPR023366">
    <property type="entry name" value="ATP_synth_asu-like_sf"/>
</dbReference>
<dbReference type="AlphaFoldDB" id="A0A0F9VRS9"/>
<reference evidence="1" key="1">
    <citation type="journal article" date="2015" name="Nature">
        <title>Complex archaea that bridge the gap between prokaryotes and eukaryotes.</title>
        <authorList>
            <person name="Spang A."/>
            <person name="Saw J.H."/>
            <person name="Jorgensen S.L."/>
            <person name="Zaremba-Niedzwiedzka K."/>
            <person name="Martijn J."/>
            <person name="Lind A.E."/>
            <person name="van Eijk R."/>
            <person name="Schleper C."/>
            <person name="Guy L."/>
            <person name="Ettema T.J."/>
        </authorList>
    </citation>
    <scope>NUCLEOTIDE SEQUENCE</scope>
</reference>
<name>A0A0F9VRS9_9ZZZZ</name>
<dbReference type="Gene3D" id="2.40.30.20">
    <property type="match status" value="1"/>
</dbReference>
<sequence length="335" mass="34895">MNCLGATRIKSGDGLKSVTAGITASTTQTQGQQPLVSDLNEVSVVANLDDVVTLPEAVAGRETTIVNDGANTLQIFPASGDDLGNGINISTQLETNEQVEFISFSSTTWKIEASTEIFHAEMHDEDNSDAFVIAAQNNVQGYHSAGLVMGDVAGWVFDAGGAGTSFPIASIADAGSGDITVTTTGTHGLAIGDIVTHSNLSDAAYEGVFVVKTVPTTTTYTVTAVFTATDTGTMDQPATLSVNDIAVGAYAIDYSLSGTTATNNETFDFEIYRNADKVVGTKRTSKFGTGGDFRTVAGCSIVDIASGDKVCLVLENQDTAGNFTIEDISVRLIRL</sequence>
<gene>
    <name evidence="1" type="ORF">LCGC14_0372220</name>
</gene>